<name>A0ABU0ASC3_9FIRM</name>
<dbReference type="Proteomes" id="UP001236559">
    <property type="component" value="Unassembled WGS sequence"/>
</dbReference>
<protein>
    <submittedName>
        <fullName evidence="1">Methylase of polypeptide subunit release factors</fullName>
    </submittedName>
</protein>
<dbReference type="EMBL" id="JAUSTN010000001">
    <property type="protein sequence ID" value="MDQ0274168.1"/>
    <property type="molecule type" value="Genomic_DNA"/>
</dbReference>
<dbReference type="SUPFAM" id="SSF53335">
    <property type="entry name" value="S-adenosyl-L-methionine-dependent methyltransferases"/>
    <property type="match status" value="1"/>
</dbReference>
<evidence type="ECO:0000313" key="2">
    <source>
        <dbReference type="Proteomes" id="UP001236559"/>
    </source>
</evidence>
<reference evidence="1 2" key="1">
    <citation type="submission" date="2023-07" db="EMBL/GenBank/DDBJ databases">
        <title>Genomic Encyclopedia of Type Strains, Phase IV (KMG-IV): sequencing the most valuable type-strain genomes for metagenomic binning, comparative biology and taxonomic classification.</title>
        <authorList>
            <person name="Goeker M."/>
        </authorList>
    </citation>
    <scope>NUCLEOTIDE SEQUENCE [LARGE SCALE GENOMIC DNA]</scope>
    <source>
        <strain evidence="1 2">DSM 22616</strain>
    </source>
</reference>
<dbReference type="InterPro" id="IPR029063">
    <property type="entry name" value="SAM-dependent_MTases_sf"/>
</dbReference>
<keyword evidence="2" id="KW-1185">Reference proteome</keyword>
<keyword evidence="1" id="KW-0808">Transferase</keyword>
<dbReference type="Pfam" id="PF06962">
    <property type="entry name" value="rRNA_methylase"/>
    <property type="match status" value="1"/>
</dbReference>
<gene>
    <name evidence="1" type="ORF">J2S72_000164</name>
</gene>
<organism evidence="1 2">
    <name type="scientific">Peptoniphilus koenoeneniae</name>
    <dbReference type="NCBI Taxonomy" id="507751"/>
    <lineage>
        <taxon>Bacteria</taxon>
        <taxon>Bacillati</taxon>
        <taxon>Bacillota</taxon>
        <taxon>Tissierellia</taxon>
        <taxon>Tissierellales</taxon>
        <taxon>Peptoniphilaceae</taxon>
        <taxon>Peptoniphilus</taxon>
    </lineage>
</organism>
<dbReference type="GO" id="GO:0032259">
    <property type="term" value="P:methylation"/>
    <property type="evidence" value="ECO:0007669"/>
    <property type="project" value="UniProtKB-KW"/>
</dbReference>
<accession>A0ABU0ASC3</accession>
<proteinExistence type="predicted"/>
<keyword evidence="1" id="KW-0489">Methyltransferase</keyword>
<comment type="caution">
    <text evidence="1">The sequence shown here is derived from an EMBL/GenBank/DDBJ whole genome shotgun (WGS) entry which is preliminary data.</text>
</comment>
<dbReference type="PANTHER" id="PTHR35276">
    <property type="entry name" value="S-ADENOSYL-L-METHIONINE-DEPENDENT METHYLTRANSFERASES SUPERFAMILY PROTEIN"/>
    <property type="match status" value="1"/>
</dbReference>
<dbReference type="PANTHER" id="PTHR35276:SF1">
    <property type="entry name" value="TRNA (MNM(5)S(2)U34)-METHYLTRANSFERASE, CHLOROPLASTIC"/>
    <property type="match status" value="1"/>
</dbReference>
<dbReference type="CDD" id="cd02440">
    <property type="entry name" value="AdoMet_MTases"/>
    <property type="match status" value="1"/>
</dbReference>
<dbReference type="InterPro" id="IPR010719">
    <property type="entry name" value="MnmM_MeTrfase"/>
</dbReference>
<dbReference type="Gene3D" id="3.40.50.150">
    <property type="entry name" value="Vaccinia Virus protein VP39"/>
    <property type="match status" value="1"/>
</dbReference>
<sequence length="183" mass="21474">MIYYNFKQMQDRLLESLRDDLICVDATIGNGHDTLKLLKKFKNGFVYGFDIQEIAIKNTEKLLRENNFSNYKLILDGHEKMDNYIKKADLIMFNTGYLPKSDKKIKTNKETTLKALEKSISILNNNGIIFFVQYVGHEGSFEEAQVVDEFFKSLNQKNYRVIKTQFFNQINNPPIIYIGEKYE</sequence>
<dbReference type="GO" id="GO:0008168">
    <property type="term" value="F:methyltransferase activity"/>
    <property type="evidence" value="ECO:0007669"/>
    <property type="project" value="UniProtKB-KW"/>
</dbReference>
<dbReference type="RefSeq" id="WP_023056400.1">
    <property type="nucleotide sequence ID" value="NZ_JAUSTN010000001.1"/>
</dbReference>
<evidence type="ECO:0000313" key="1">
    <source>
        <dbReference type="EMBL" id="MDQ0274168.1"/>
    </source>
</evidence>